<evidence type="ECO:0000256" key="3">
    <source>
        <dbReference type="ARBA" id="ARBA00023163"/>
    </source>
</evidence>
<feature type="domain" description="HTH marR-type" evidence="4">
    <location>
        <begin position="1"/>
        <end position="132"/>
    </location>
</feature>
<dbReference type="PANTHER" id="PTHR33164:SF89">
    <property type="entry name" value="MARR FAMILY REGULATORY PROTEIN"/>
    <property type="match status" value="1"/>
</dbReference>
<dbReference type="PROSITE" id="PS50995">
    <property type="entry name" value="HTH_MARR_2"/>
    <property type="match status" value="1"/>
</dbReference>
<evidence type="ECO:0000259" key="4">
    <source>
        <dbReference type="PROSITE" id="PS50995"/>
    </source>
</evidence>
<evidence type="ECO:0000256" key="2">
    <source>
        <dbReference type="ARBA" id="ARBA00023125"/>
    </source>
</evidence>
<reference evidence="5 6" key="1">
    <citation type="submission" date="2019-06" db="EMBL/GenBank/DDBJ databases">
        <title>An operon consisting of a P-type ATPase gene and a transcriptional regular gene given the different cadmium resistance in Bacillus vietamensis 151-6 and Bacillus marisflavi 151-25.</title>
        <authorList>
            <person name="Yu X."/>
        </authorList>
    </citation>
    <scope>NUCLEOTIDE SEQUENCE [LARGE SCALE GENOMIC DNA]</scope>
    <source>
        <strain evidence="5 6">151-6</strain>
    </source>
</reference>
<keyword evidence="1" id="KW-0805">Transcription regulation</keyword>
<dbReference type="GO" id="GO:0003700">
    <property type="term" value="F:DNA-binding transcription factor activity"/>
    <property type="evidence" value="ECO:0007669"/>
    <property type="project" value="InterPro"/>
</dbReference>
<dbReference type="AlphaFoldDB" id="A0A6I6UTM5"/>
<name>A0A6I6UTM5_9BACI</name>
<dbReference type="GO" id="GO:0006950">
    <property type="term" value="P:response to stress"/>
    <property type="evidence" value="ECO:0007669"/>
    <property type="project" value="TreeGrafter"/>
</dbReference>
<proteinExistence type="predicted"/>
<dbReference type="InterPro" id="IPR036390">
    <property type="entry name" value="WH_DNA-bd_sf"/>
</dbReference>
<evidence type="ECO:0000256" key="1">
    <source>
        <dbReference type="ARBA" id="ARBA00023015"/>
    </source>
</evidence>
<keyword evidence="3" id="KW-0804">Transcription</keyword>
<dbReference type="InterPro" id="IPR055166">
    <property type="entry name" value="Transc_reg_Sar_Rot_HTH"/>
</dbReference>
<dbReference type="GO" id="GO:0003677">
    <property type="term" value="F:DNA binding"/>
    <property type="evidence" value="ECO:0007669"/>
    <property type="project" value="UniProtKB-KW"/>
</dbReference>
<dbReference type="RefSeq" id="WP_159362392.1">
    <property type="nucleotide sequence ID" value="NZ_CP047394.1"/>
</dbReference>
<protein>
    <submittedName>
        <fullName evidence="5">Winged helix DNA-binding protein</fullName>
    </submittedName>
</protein>
<accession>A0A6I6UTM5</accession>
<keyword evidence="2 5" id="KW-0238">DNA-binding</keyword>
<sequence>MKDKLVLLNQYWTDIYFHLHYLHREKISHRVVRILQLVDKKSRVGVNEIASYLHVSHNTASEHVKRTIEKGYLVKMRDPLDERKVILSLTESGEEVLYRNTSLDEEKLGKVMEQLSDDEEELVEQALKILSKRAKECT</sequence>
<dbReference type="InterPro" id="IPR000835">
    <property type="entry name" value="HTH_MarR-typ"/>
</dbReference>
<dbReference type="Proteomes" id="UP000465062">
    <property type="component" value="Chromosome"/>
</dbReference>
<evidence type="ECO:0000313" key="6">
    <source>
        <dbReference type="Proteomes" id="UP000465062"/>
    </source>
</evidence>
<dbReference type="Gene3D" id="1.10.10.10">
    <property type="entry name" value="Winged helix-like DNA-binding domain superfamily/Winged helix DNA-binding domain"/>
    <property type="match status" value="1"/>
</dbReference>
<dbReference type="PANTHER" id="PTHR33164">
    <property type="entry name" value="TRANSCRIPTIONAL REGULATOR, MARR FAMILY"/>
    <property type="match status" value="1"/>
</dbReference>
<dbReference type="SMART" id="SM00347">
    <property type="entry name" value="HTH_MARR"/>
    <property type="match status" value="1"/>
</dbReference>
<dbReference type="EMBL" id="CP047394">
    <property type="protein sequence ID" value="QHE62483.1"/>
    <property type="molecule type" value="Genomic_DNA"/>
</dbReference>
<dbReference type="Pfam" id="PF22381">
    <property type="entry name" value="Staph_reg_Sar_Rot"/>
    <property type="match status" value="1"/>
</dbReference>
<organism evidence="5 6">
    <name type="scientific">Rossellomorea vietnamensis</name>
    <dbReference type="NCBI Taxonomy" id="218284"/>
    <lineage>
        <taxon>Bacteria</taxon>
        <taxon>Bacillati</taxon>
        <taxon>Bacillota</taxon>
        <taxon>Bacilli</taxon>
        <taxon>Bacillales</taxon>
        <taxon>Bacillaceae</taxon>
        <taxon>Rossellomorea</taxon>
    </lineage>
</organism>
<evidence type="ECO:0000313" key="5">
    <source>
        <dbReference type="EMBL" id="QHE62483.1"/>
    </source>
</evidence>
<dbReference type="InterPro" id="IPR039422">
    <property type="entry name" value="MarR/SlyA-like"/>
</dbReference>
<dbReference type="KEGG" id="bvq:FHE72_16755"/>
<dbReference type="InterPro" id="IPR036388">
    <property type="entry name" value="WH-like_DNA-bd_sf"/>
</dbReference>
<gene>
    <name evidence="5" type="ORF">FHE72_16755</name>
</gene>
<dbReference type="SUPFAM" id="SSF46785">
    <property type="entry name" value="Winged helix' DNA-binding domain"/>
    <property type="match status" value="1"/>
</dbReference>